<comment type="caution">
    <text evidence="1">The sequence shown here is derived from an EMBL/GenBank/DDBJ whole genome shotgun (WGS) entry which is preliminary data.</text>
</comment>
<keyword evidence="2" id="KW-1185">Reference proteome</keyword>
<reference evidence="1 2" key="1">
    <citation type="submission" date="2024-09" db="EMBL/GenBank/DDBJ databases">
        <authorList>
            <person name="Sun Q."/>
            <person name="Mori K."/>
        </authorList>
    </citation>
    <scope>NUCLEOTIDE SEQUENCE [LARGE SCALE GENOMIC DNA]</scope>
    <source>
        <strain evidence="1 2">CCM 7659</strain>
    </source>
</reference>
<sequence>MAAQGKQGRIYGGLSSADREAQRRQSLLDAAIDQLIAGEKLTVRGVCARTNLTSRYFYENFRSTDELAETAYDTCVAELAAAVTDAFATPAELDAQIASAMTVLVASLEANPRAGHVLFSYRINNPLISRKRQESTAFFAQITAETVGDAAPPGIDAVQAAHFVVGGVTQLLSVWLNEGEKRSDDDNTGSAPLDGPAVARLATTLITALAAQLAR</sequence>
<evidence type="ECO:0000313" key="2">
    <source>
        <dbReference type="Proteomes" id="UP001589700"/>
    </source>
</evidence>
<protein>
    <submittedName>
        <fullName evidence="1">TetR/AcrR family transcriptional regulator</fullName>
    </submittedName>
</protein>
<organism evidence="1 2">
    <name type="scientific">Dietzia aerolata</name>
    <dbReference type="NCBI Taxonomy" id="595984"/>
    <lineage>
        <taxon>Bacteria</taxon>
        <taxon>Bacillati</taxon>
        <taxon>Actinomycetota</taxon>
        <taxon>Actinomycetes</taxon>
        <taxon>Mycobacteriales</taxon>
        <taxon>Dietziaceae</taxon>
        <taxon>Dietzia</taxon>
    </lineage>
</organism>
<dbReference type="RefSeq" id="WP_182631582.1">
    <property type="nucleotide sequence ID" value="NZ_JAALDM010000066.1"/>
</dbReference>
<accession>A0ABV5JS42</accession>
<dbReference type="Proteomes" id="UP001589700">
    <property type="component" value="Unassembled WGS sequence"/>
</dbReference>
<gene>
    <name evidence="1" type="ORF">ACFFVD_12365</name>
</gene>
<evidence type="ECO:0000313" key="1">
    <source>
        <dbReference type="EMBL" id="MFB9260599.1"/>
    </source>
</evidence>
<proteinExistence type="predicted"/>
<dbReference type="Gene3D" id="1.10.357.10">
    <property type="entry name" value="Tetracycline Repressor, domain 2"/>
    <property type="match status" value="1"/>
</dbReference>
<name>A0ABV5JS42_9ACTN</name>
<dbReference type="EMBL" id="JBHMDY010000006">
    <property type="protein sequence ID" value="MFB9260599.1"/>
    <property type="molecule type" value="Genomic_DNA"/>
</dbReference>
<dbReference type="InterPro" id="IPR009057">
    <property type="entry name" value="Homeodomain-like_sf"/>
</dbReference>
<dbReference type="SUPFAM" id="SSF46689">
    <property type="entry name" value="Homeodomain-like"/>
    <property type="match status" value="1"/>
</dbReference>